<keyword evidence="2" id="KW-1185">Reference proteome</keyword>
<protein>
    <submittedName>
        <fullName evidence="1">Uncharacterized protein</fullName>
    </submittedName>
</protein>
<sequence>MTTTANPTPTTADDDQTLTTWCAQVAASHHNYETREWMHYETQDIRDRALVKWTIRCLGNTGYSAAENTRRVVSILAERHALLEWLRAELADAHDGFARLTAELAEARKVALIYRDAMVSQHEWGGHLVEGNCADCTRAAEALDGSLACDRYRQWQRQYVDALDTHLPQS</sequence>
<dbReference type="AlphaFoldDB" id="A0A7W7WPP6"/>
<evidence type="ECO:0000313" key="2">
    <source>
        <dbReference type="Proteomes" id="UP000578819"/>
    </source>
</evidence>
<dbReference type="RefSeq" id="WP_184534940.1">
    <property type="nucleotide sequence ID" value="NZ_JACHJW010000001.1"/>
</dbReference>
<dbReference type="Proteomes" id="UP000578819">
    <property type="component" value="Unassembled WGS sequence"/>
</dbReference>
<evidence type="ECO:0000313" key="1">
    <source>
        <dbReference type="EMBL" id="MBB4958924.1"/>
    </source>
</evidence>
<gene>
    <name evidence="1" type="ORF">FHR38_002657</name>
</gene>
<comment type="caution">
    <text evidence="1">The sequence shown here is derived from an EMBL/GenBank/DDBJ whole genome shotgun (WGS) entry which is preliminary data.</text>
</comment>
<proteinExistence type="predicted"/>
<dbReference type="EMBL" id="JACHJW010000001">
    <property type="protein sequence ID" value="MBB4958924.1"/>
    <property type="molecule type" value="Genomic_DNA"/>
</dbReference>
<organism evidence="1 2">
    <name type="scientific">Micromonospora polyrhachis</name>
    <dbReference type="NCBI Taxonomy" id="1282883"/>
    <lineage>
        <taxon>Bacteria</taxon>
        <taxon>Bacillati</taxon>
        <taxon>Actinomycetota</taxon>
        <taxon>Actinomycetes</taxon>
        <taxon>Micromonosporales</taxon>
        <taxon>Micromonosporaceae</taxon>
        <taxon>Micromonospora</taxon>
    </lineage>
</organism>
<accession>A0A7W7WPP6</accession>
<reference evidence="1 2" key="1">
    <citation type="submission" date="2020-08" db="EMBL/GenBank/DDBJ databases">
        <title>Sequencing the genomes of 1000 actinobacteria strains.</title>
        <authorList>
            <person name="Klenk H.-P."/>
        </authorList>
    </citation>
    <scope>NUCLEOTIDE SEQUENCE [LARGE SCALE GENOMIC DNA]</scope>
    <source>
        <strain evidence="1 2">DSM 45886</strain>
    </source>
</reference>
<name>A0A7W7WPP6_9ACTN</name>